<dbReference type="InterPro" id="IPR046331">
    <property type="entry name" value="GPAM1-like"/>
</dbReference>
<feature type="compositionally biased region" description="Basic and acidic residues" evidence="1">
    <location>
        <begin position="412"/>
        <end position="424"/>
    </location>
</feature>
<proteinExistence type="predicted"/>
<name>G7YX13_CLOSI</name>
<dbReference type="PANTHER" id="PTHR46370">
    <property type="entry name" value="GPALPP MOTIFS-CONTAINING PROTEIN 1"/>
    <property type="match status" value="1"/>
</dbReference>
<feature type="region of interest" description="Disordered" evidence="1">
    <location>
        <begin position="345"/>
        <end position="425"/>
    </location>
</feature>
<feature type="region of interest" description="Disordered" evidence="1">
    <location>
        <begin position="289"/>
        <end position="326"/>
    </location>
</feature>
<accession>G7YX13</accession>
<feature type="compositionally biased region" description="Basic and acidic residues" evidence="1">
    <location>
        <begin position="363"/>
        <end position="373"/>
    </location>
</feature>
<evidence type="ECO:0000313" key="4">
    <source>
        <dbReference type="Proteomes" id="UP000008909"/>
    </source>
</evidence>
<reference evidence="3" key="1">
    <citation type="journal article" date="2011" name="Genome Biol.">
        <title>The draft genome of the carcinogenic human liver fluke Clonorchis sinensis.</title>
        <authorList>
            <person name="Wang X."/>
            <person name="Chen W."/>
            <person name="Huang Y."/>
            <person name="Sun J."/>
            <person name="Men J."/>
            <person name="Liu H."/>
            <person name="Luo F."/>
            <person name="Guo L."/>
            <person name="Lv X."/>
            <person name="Deng C."/>
            <person name="Zhou C."/>
            <person name="Fan Y."/>
            <person name="Li X."/>
            <person name="Huang L."/>
            <person name="Hu Y."/>
            <person name="Liang C."/>
            <person name="Hu X."/>
            <person name="Xu J."/>
            <person name="Yu X."/>
        </authorList>
    </citation>
    <scope>NUCLEOTIDE SEQUENCE [LARGE SCALE GENOMIC DNA]</scope>
    <source>
        <strain evidence="3">Henan</strain>
    </source>
</reference>
<dbReference type="EMBL" id="DF144792">
    <property type="protein sequence ID" value="GAA57493.1"/>
    <property type="molecule type" value="Genomic_DNA"/>
</dbReference>
<dbReference type="AlphaFoldDB" id="G7YX13"/>
<dbReference type="Proteomes" id="UP000008909">
    <property type="component" value="Unassembled WGS sequence"/>
</dbReference>
<keyword evidence="4" id="KW-1185">Reference proteome</keyword>
<gene>
    <name evidence="3" type="ORF">CLF_112805</name>
</gene>
<dbReference type="InterPro" id="IPR022226">
    <property type="entry name" value="DUF3752"/>
</dbReference>
<evidence type="ECO:0000313" key="3">
    <source>
        <dbReference type="EMBL" id="GAA57493.1"/>
    </source>
</evidence>
<dbReference type="Pfam" id="PF12572">
    <property type="entry name" value="DUF3752"/>
    <property type="match status" value="1"/>
</dbReference>
<feature type="compositionally biased region" description="Basic residues" evidence="1">
    <location>
        <begin position="374"/>
        <end position="404"/>
    </location>
</feature>
<feature type="compositionally biased region" description="Basic and acidic residues" evidence="1">
    <location>
        <begin position="312"/>
        <end position="326"/>
    </location>
</feature>
<dbReference type="PANTHER" id="PTHR46370:SF1">
    <property type="entry name" value="GPALPP MOTIFS-CONTAINING PROTEIN 1"/>
    <property type="match status" value="1"/>
</dbReference>
<evidence type="ECO:0000256" key="1">
    <source>
        <dbReference type="SAM" id="MobiDB-lite"/>
    </source>
</evidence>
<feature type="domain" description="DUF3752" evidence="2">
    <location>
        <begin position="371"/>
        <end position="448"/>
    </location>
</feature>
<organism evidence="3 4">
    <name type="scientific">Clonorchis sinensis</name>
    <name type="common">Chinese liver fluke</name>
    <dbReference type="NCBI Taxonomy" id="79923"/>
    <lineage>
        <taxon>Eukaryota</taxon>
        <taxon>Metazoa</taxon>
        <taxon>Spiralia</taxon>
        <taxon>Lophotrochozoa</taxon>
        <taxon>Platyhelminthes</taxon>
        <taxon>Trematoda</taxon>
        <taxon>Digenea</taxon>
        <taxon>Opisthorchiida</taxon>
        <taxon>Opisthorchiata</taxon>
        <taxon>Opisthorchiidae</taxon>
        <taxon>Clonorchis</taxon>
    </lineage>
</organism>
<reference key="2">
    <citation type="submission" date="2011-10" db="EMBL/GenBank/DDBJ databases">
        <title>The genome and transcriptome sequence of Clonorchis sinensis provide insights into the carcinogenic liver fluke.</title>
        <authorList>
            <person name="Wang X."/>
            <person name="Huang Y."/>
            <person name="Chen W."/>
            <person name="Liu H."/>
            <person name="Guo L."/>
            <person name="Chen Y."/>
            <person name="Luo F."/>
            <person name="Zhou W."/>
            <person name="Sun J."/>
            <person name="Mao Q."/>
            <person name="Liang P."/>
            <person name="Zhou C."/>
            <person name="Tian Y."/>
            <person name="Men J."/>
            <person name="Lv X."/>
            <person name="Huang L."/>
            <person name="Zhou J."/>
            <person name="Hu Y."/>
            <person name="Li R."/>
            <person name="Zhang F."/>
            <person name="Lei H."/>
            <person name="Li X."/>
            <person name="Hu X."/>
            <person name="Liang C."/>
            <person name="Xu J."/>
            <person name="Wu Z."/>
            <person name="Yu X."/>
        </authorList>
    </citation>
    <scope>NUCLEOTIDE SEQUENCE</scope>
    <source>
        <strain>Henan</strain>
    </source>
</reference>
<feature type="compositionally biased region" description="Polar residues" evidence="1">
    <location>
        <begin position="346"/>
        <end position="359"/>
    </location>
</feature>
<sequence length="455" mass="51074">MDQTTPINLSCNVGRACNKRVSYWSFSVEQQTSDHGSVNDRPQFVTTCLPSLVKPVYQALTFCSWEAGKAGFQLAVVVSVEVRIRTNTTTYVELGREQALRFRYESQDFYSHQPKVLIDPIVSSICAQLVVSICRISSITEFSLLSGLLLPMLIRPERFSLGFENISPTFGEMPSSPESEKSRPIGPTLLPDDVAPTGGIGPSLPVDLFKSKLQSDEYQKADRIAEDLGTIGPLLPGQELHEELRHFSSTKSDKEHVKPMSSNTLKRDAWMTELLPMSREVGALKPRKFDQRVGGQQSSCDKSWFRAPTESADVRADDSDTESVKRHAAYEQERLASMTYDKQMESLATKTQEGKSTSSLLDLHQKKLKDKERKAAKKAKKEAKKAKKESKKCKHKSKHKKHKSSPPPPNEPTRRPFDRDKDLKLSYLSTAARNALIQRSKQLSGRFGHGSQQFL</sequence>
<protein>
    <recommendedName>
        <fullName evidence="2">DUF3752 domain-containing protein</fullName>
    </recommendedName>
</protein>
<evidence type="ECO:0000259" key="2">
    <source>
        <dbReference type="Pfam" id="PF12572"/>
    </source>
</evidence>